<protein>
    <submittedName>
        <fullName evidence="2">Thermonuclease family protein</fullName>
    </submittedName>
</protein>
<evidence type="ECO:0000259" key="1">
    <source>
        <dbReference type="PROSITE" id="PS50830"/>
    </source>
</evidence>
<evidence type="ECO:0000313" key="2">
    <source>
        <dbReference type="EMBL" id="MEX4005763.1"/>
    </source>
</evidence>
<dbReference type="Proteomes" id="UP001559025">
    <property type="component" value="Unassembled WGS sequence"/>
</dbReference>
<sequence length="153" mass="16580">MMTYARLISIAICVFWLLPASASELVDGPVNARVLRVIDGDTFEAEALVWPGHRVRVAVRIRGIDAPELRSRCRAEKRAAMQAKAALERLIEGRQVVLSHVGGGKYYGRVLADAAIAAGPSIAEALITQGLVRHYGNGRRVLFCDNRDANGAS</sequence>
<gene>
    <name evidence="2" type="ORF">V1479_00520</name>
</gene>
<reference evidence="2 3" key="1">
    <citation type="submission" date="2024-01" db="EMBL/GenBank/DDBJ databases">
        <title>New evidence supports the origin of RcGTA from prophage.</title>
        <authorList>
            <person name="Xu Y."/>
            <person name="Liu B."/>
            <person name="Chen F."/>
        </authorList>
    </citation>
    <scope>NUCLEOTIDE SEQUENCE [LARGE SCALE GENOMIC DNA]</scope>
    <source>
        <strain evidence="2 3">CBW1107-2</strain>
    </source>
</reference>
<dbReference type="Pfam" id="PF00565">
    <property type="entry name" value="SNase"/>
    <property type="match status" value="1"/>
</dbReference>
<name>A0ABV3WM79_9HYPH</name>
<organism evidence="2 3">
    <name type="scientific">Neoaquamicrobium sediminum</name>
    <dbReference type="NCBI Taxonomy" id="1849104"/>
    <lineage>
        <taxon>Bacteria</taxon>
        <taxon>Pseudomonadati</taxon>
        <taxon>Pseudomonadota</taxon>
        <taxon>Alphaproteobacteria</taxon>
        <taxon>Hyphomicrobiales</taxon>
        <taxon>Phyllobacteriaceae</taxon>
        <taxon>Neoaquamicrobium</taxon>
    </lineage>
</organism>
<feature type="domain" description="TNase-like" evidence="1">
    <location>
        <begin position="28"/>
        <end position="133"/>
    </location>
</feature>
<proteinExistence type="predicted"/>
<comment type="caution">
    <text evidence="2">The sequence shown here is derived from an EMBL/GenBank/DDBJ whole genome shotgun (WGS) entry which is preliminary data.</text>
</comment>
<dbReference type="InterPro" id="IPR016071">
    <property type="entry name" value="Staphylococal_nuclease_OB-fold"/>
</dbReference>
<accession>A0ABV3WM79</accession>
<evidence type="ECO:0000313" key="3">
    <source>
        <dbReference type="Proteomes" id="UP001559025"/>
    </source>
</evidence>
<dbReference type="Gene3D" id="2.40.50.90">
    <property type="match status" value="1"/>
</dbReference>
<dbReference type="PROSITE" id="PS50830">
    <property type="entry name" value="TNASE_3"/>
    <property type="match status" value="1"/>
</dbReference>
<dbReference type="InterPro" id="IPR035437">
    <property type="entry name" value="SNase_OB-fold_sf"/>
</dbReference>
<dbReference type="SMART" id="SM00318">
    <property type="entry name" value="SNc"/>
    <property type="match status" value="1"/>
</dbReference>
<dbReference type="EMBL" id="JAZHFV010000001">
    <property type="protein sequence ID" value="MEX4005763.1"/>
    <property type="molecule type" value="Genomic_DNA"/>
</dbReference>
<dbReference type="RefSeq" id="WP_368801210.1">
    <property type="nucleotide sequence ID" value="NZ_JAZHFV010000001.1"/>
</dbReference>
<dbReference type="SUPFAM" id="SSF50199">
    <property type="entry name" value="Staphylococcal nuclease"/>
    <property type="match status" value="1"/>
</dbReference>
<keyword evidence="3" id="KW-1185">Reference proteome</keyword>